<evidence type="ECO:0000256" key="1">
    <source>
        <dbReference type="ARBA" id="ARBA00004429"/>
    </source>
</evidence>
<feature type="transmembrane region" description="Helical" evidence="9">
    <location>
        <begin position="47"/>
        <end position="64"/>
    </location>
</feature>
<organism evidence="10 11">
    <name type="scientific">Romeriopsis navalis LEGE 11480</name>
    <dbReference type="NCBI Taxonomy" id="2777977"/>
    <lineage>
        <taxon>Bacteria</taxon>
        <taxon>Bacillati</taxon>
        <taxon>Cyanobacteriota</taxon>
        <taxon>Cyanophyceae</taxon>
        <taxon>Leptolyngbyales</taxon>
        <taxon>Leptolyngbyaceae</taxon>
        <taxon>Romeriopsis</taxon>
        <taxon>Romeriopsis navalis</taxon>
    </lineage>
</organism>
<dbReference type="InterPro" id="IPR007272">
    <property type="entry name" value="Sulf_transp_TsuA/YedE"/>
</dbReference>
<feature type="transmembrane region" description="Helical" evidence="9">
    <location>
        <begin position="6"/>
        <end position="26"/>
    </location>
</feature>
<dbReference type="AlphaFoldDB" id="A0A928Z2T1"/>
<evidence type="ECO:0000256" key="4">
    <source>
        <dbReference type="ARBA" id="ARBA00022519"/>
    </source>
</evidence>
<evidence type="ECO:0000256" key="5">
    <source>
        <dbReference type="ARBA" id="ARBA00022692"/>
    </source>
</evidence>
<evidence type="ECO:0000256" key="2">
    <source>
        <dbReference type="ARBA" id="ARBA00022448"/>
    </source>
</evidence>
<keyword evidence="11" id="KW-1185">Reference proteome</keyword>
<evidence type="ECO:0000256" key="3">
    <source>
        <dbReference type="ARBA" id="ARBA00022475"/>
    </source>
</evidence>
<sequence length="141" mass="14801">MAEFNWVSATLGGVLIGLSATTLLAVNGQIAGISGILNGAVQFTKNAAWLWYFLIGMLLGGLLYEHGFAASPTPRLTFAPWAMLIVGFLVGFGTRMGNGCTSGHGVCGHGRLSVRSFVAVCTFLITAILTVFVIRHGLNIA</sequence>
<dbReference type="Proteomes" id="UP000625316">
    <property type="component" value="Unassembled WGS sequence"/>
</dbReference>
<dbReference type="GO" id="GO:0005886">
    <property type="term" value="C:plasma membrane"/>
    <property type="evidence" value="ECO:0007669"/>
    <property type="project" value="UniProtKB-SubCell"/>
</dbReference>
<keyword evidence="6 9" id="KW-1133">Transmembrane helix</keyword>
<dbReference type="PANTHER" id="PTHR30574">
    <property type="entry name" value="INNER MEMBRANE PROTEIN YEDE"/>
    <property type="match status" value="1"/>
</dbReference>
<dbReference type="EMBL" id="JADEXQ010000024">
    <property type="protein sequence ID" value="MBE9029869.1"/>
    <property type="molecule type" value="Genomic_DNA"/>
</dbReference>
<reference evidence="10" key="1">
    <citation type="submission" date="2020-10" db="EMBL/GenBank/DDBJ databases">
        <authorList>
            <person name="Castelo-Branco R."/>
            <person name="Eusebio N."/>
            <person name="Adriana R."/>
            <person name="Vieira A."/>
            <person name="Brugerolle De Fraissinette N."/>
            <person name="Rezende De Castro R."/>
            <person name="Schneider M.P."/>
            <person name="Vasconcelos V."/>
            <person name="Leao P.N."/>
        </authorList>
    </citation>
    <scope>NUCLEOTIDE SEQUENCE</scope>
    <source>
        <strain evidence="10">LEGE 11480</strain>
    </source>
</reference>
<dbReference type="PANTHER" id="PTHR30574:SF1">
    <property type="entry name" value="SULPHUR TRANSPORT DOMAIN-CONTAINING PROTEIN"/>
    <property type="match status" value="1"/>
</dbReference>
<keyword evidence="3" id="KW-1003">Cell membrane</keyword>
<comment type="subcellular location">
    <subcellularLocation>
        <location evidence="1">Cell inner membrane</location>
        <topology evidence="1">Multi-pass membrane protein</topology>
    </subcellularLocation>
</comment>
<keyword evidence="2" id="KW-0813">Transport</keyword>
<evidence type="ECO:0000256" key="7">
    <source>
        <dbReference type="ARBA" id="ARBA00023136"/>
    </source>
</evidence>
<keyword evidence="7 9" id="KW-0472">Membrane</keyword>
<accession>A0A928Z2T1</accession>
<evidence type="ECO:0000256" key="9">
    <source>
        <dbReference type="SAM" id="Phobius"/>
    </source>
</evidence>
<feature type="transmembrane region" description="Helical" evidence="9">
    <location>
        <begin position="76"/>
        <end position="96"/>
    </location>
</feature>
<evidence type="ECO:0000256" key="6">
    <source>
        <dbReference type="ARBA" id="ARBA00022989"/>
    </source>
</evidence>
<protein>
    <submittedName>
        <fullName evidence="10">YeeE/YedE family protein</fullName>
    </submittedName>
</protein>
<keyword evidence="5 9" id="KW-0812">Transmembrane</keyword>
<comment type="caution">
    <text evidence="10">The sequence shown here is derived from an EMBL/GenBank/DDBJ whole genome shotgun (WGS) entry which is preliminary data.</text>
</comment>
<evidence type="ECO:0000313" key="11">
    <source>
        <dbReference type="Proteomes" id="UP000625316"/>
    </source>
</evidence>
<feature type="transmembrane region" description="Helical" evidence="9">
    <location>
        <begin position="117"/>
        <end position="138"/>
    </location>
</feature>
<gene>
    <name evidence="10" type="ORF">IQ266_09025</name>
</gene>
<proteinExistence type="inferred from homology"/>
<evidence type="ECO:0000256" key="8">
    <source>
        <dbReference type="ARBA" id="ARBA00035655"/>
    </source>
</evidence>
<keyword evidence="4" id="KW-0997">Cell inner membrane</keyword>
<comment type="similarity">
    <text evidence="8">Belongs to the TsuA/YedE (TC 9.B.102) family.</text>
</comment>
<name>A0A928Z2T1_9CYAN</name>
<evidence type="ECO:0000313" key="10">
    <source>
        <dbReference type="EMBL" id="MBE9029869.1"/>
    </source>
</evidence>
<dbReference type="RefSeq" id="WP_264324690.1">
    <property type="nucleotide sequence ID" value="NZ_JADEXQ010000024.1"/>
</dbReference>